<organism evidence="1 2">
    <name type="scientific">Armillaria luteobubalina</name>
    <dbReference type="NCBI Taxonomy" id="153913"/>
    <lineage>
        <taxon>Eukaryota</taxon>
        <taxon>Fungi</taxon>
        <taxon>Dikarya</taxon>
        <taxon>Basidiomycota</taxon>
        <taxon>Agaricomycotina</taxon>
        <taxon>Agaricomycetes</taxon>
        <taxon>Agaricomycetidae</taxon>
        <taxon>Agaricales</taxon>
        <taxon>Marasmiineae</taxon>
        <taxon>Physalacriaceae</taxon>
        <taxon>Armillaria</taxon>
    </lineage>
</organism>
<dbReference type="SUPFAM" id="SSF52047">
    <property type="entry name" value="RNI-like"/>
    <property type="match status" value="1"/>
</dbReference>
<evidence type="ECO:0000313" key="1">
    <source>
        <dbReference type="EMBL" id="KAK0488178.1"/>
    </source>
</evidence>
<dbReference type="InterPro" id="IPR032675">
    <property type="entry name" value="LRR_dom_sf"/>
</dbReference>
<accession>A0AA39PPK1</accession>
<evidence type="ECO:0008006" key="3">
    <source>
        <dbReference type="Google" id="ProtNLM"/>
    </source>
</evidence>
<reference evidence="1" key="1">
    <citation type="submission" date="2023-06" db="EMBL/GenBank/DDBJ databases">
        <authorList>
            <consortium name="Lawrence Berkeley National Laboratory"/>
            <person name="Ahrendt S."/>
            <person name="Sahu N."/>
            <person name="Indic B."/>
            <person name="Wong-Bajracharya J."/>
            <person name="Merenyi Z."/>
            <person name="Ke H.-M."/>
            <person name="Monk M."/>
            <person name="Kocsube S."/>
            <person name="Drula E."/>
            <person name="Lipzen A."/>
            <person name="Balint B."/>
            <person name="Henrissat B."/>
            <person name="Andreopoulos B."/>
            <person name="Martin F.M."/>
            <person name="Harder C.B."/>
            <person name="Rigling D."/>
            <person name="Ford K.L."/>
            <person name="Foster G.D."/>
            <person name="Pangilinan J."/>
            <person name="Papanicolaou A."/>
            <person name="Barry K."/>
            <person name="LaButti K."/>
            <person name="Viragh M."/>
            <person name="Koriabine M."/>
            <person name="Yan M."/>
            <person name="Riley R."/>
            <person name="Champramary S."/>
            <person name="Plett K.L."/>
            <person name="Tsai I.J."/>
            <person name="Slot J."/>
            <person name="Sipos G."/>
            <person name="Plett J."/>
            <person name="Nagy L.G."/>
            <person name="Grigoriev I.V."/>
        </authorList>
    </citation>
    <scope>NUCLEOTIDE SEQUENCE</scope>
    <source>
        <strain evidence="1">HWK02</strain>
    </source>
</reference>
<evidence type="ECO:0000313" key="2">
    <source>
        <dbReference type="Proteomes" id="UP001175228"/>
    </source>
</evidence>
<dbReference type="Proteomes" id="UP001175228">
    <property type="component" value="Unassembled WGS sequence"/>
</dbReference>
<name>A0AA39PPK1_9AGAR</name>
<sequence length="211" mass="23407">MCIVDGKVMTYAYQFSRAGRGYASNVLTTKHTAIRGPDWTFRRVKMDTSTILVDEAIILNELHSLDIQSSMLLLPPLSRWTLSVLTVITSLTISHISLTGHMWTALLTTVAQYASGIEELRIAGGPDITIDDLVAFLAQLPNLKILTLSDKERYIPEPSAPVPKLTELVRVEASWRILLHVVQGSLPSLKEVRTFPDAVQEEGWIGRGKAQ</sequence>
<comment type="caution">
    <text evidence="1">The sequence shown here is derived from an EMBL/GenBank/DDBJ whole genome shotgun (WGS) entry which is preliminary data.</text>
</comment>
<proteinExistence type="predicted"/>
<protein>
    <recommendedName>
        <fullName evidence="3">F-box domain-containing protein</fullName>
    </recommendedName>
</protein>
<dbReference type="AlphaFoldDB" id="A0AA39PPK1"/>
<dbReference type="Gene3D" id="3.80.10.10">
    <property type="entry name" value="Ribonuclease Inhibitor"/>
    <property type="match status" value="1"/>
</dbReference>
<keyword evidence="2" id="KW-1185">Reference proteome</keyword>
<dbReference type="EMBL" id="JAUEPU010000041">
    <property type="protein sequence ID" value="KAK0488178.1"/>
    <property type="molecule type" value="Genomic_DNA"/>
</dbReference>
<gene>
    <name evidence="1" type="ORF">EDD18DRAFT_1423727</name>
</gene>